<dbReference type="Pfam" id="PF06527">
    <property type="entry name" value="TniQ"/>
    <property type="match status" value="1"/>
</dbReference>
<proteinExistence type="predicted"/>
<gene>
    <name evidence="2" type="ORF">GC098_31210</name>
</gene>
<organism evidence="2 3">
    <name type="scientific">Paenibacillus phytorum</name>
    <dbReference type="NCBI Taxonomy" id="2654977"/>
    <lineage>
        <taxon>Bacteria</taxon>
        <taxon>Bacillati</taxon>
        <taxon>Bacillota</taxon>
        <taxon>Bacilli</taxon>
        <taxon>Bacillales</taxon>
        <taxon>Paenibacillaceae</taxon>
        <taxon>Paenibacillus</taxon>
    </lineage>
</organism>
<evidence type="ECO:0000313" key="3">
    <source>
        <dbReference type="Proteomes" id="UP000616779"/>
    </source>
</evidence>
<dbReference type="InterPro" id="IPR009492">
    <property type="entry name" value="TniQ"/>
</dbReference>
<evidence type="ECO:0000259" key="1">
    <source>
        <dbReference type="Pfam" id="PF06527"/>
    </source>
</evidence>
<accession>A0ABX1Y4F9</accession>
<dbReference type="RefSeq" id="WP_171647750.1">
    <property type="nucleotide sequence ID" value="NZ_WHOA01000233.1"/>
</dbReference>
<name>A0ABX1Y4F9_9BACL</name>
<keyword evidence="3" id="KW-1185">Reference proteome</keyword>
<feature type="domain" description="TniQ" evidence="1">
    <location>
        <begin position="9"/>
        <end position="157"/>
    </location>
</feature>
<comment type="caution">
    <text evidence="2">The sequence shown here is derived from an EMBL/GenBank/DDBJ whole genome shotgun (WGS) entry which is preliminary data.</text>
</comment>
<reference evidence="2 3" key="1">
    <citation type="submission" date="2019-10" db="EMBL/GenBank/DDBJ databases">
        <title>Description of Paenibacillus terrestris sp. nov.</title>
        <authorList>
            <person name="Carlier A."/>
            <person name="Qi S."/>
        </authorList>
    </citation>
    <scope>NUCLEOTIDE SEQUENCE [LARGE SCALE GENOMIC DNA]</scope>
    <source>
        <strain evidence="2 3">LMG 31458</strain>
    </source>
</reference>
<sequence length="235" mass="27621">MDKIDLFSDIYPEEDYRSIISRHHKLSANETLNKTNHQLFNKNSAKIGLIPNNLNWLISKVYDARKVQIENLPYKNTLVSLVISFLNKSQIEKLKNYMFNGYTVNPVATLLRKFISNNIRFCLMCNAEDYDNIGVNYIHRLHQLNSLSLCYKHFVPLVESGNSITKVDIQSLKGNDLSLEYINFEKNLIIDIIYLLNHLTNSELIYNKFISIFGIKRVYLKKGRNIQDRINFRFY</sequence>
<protein>
    <recommendedName>
        <fullName evidence="1">TniQ domain-containing protein</fullName>
    </recommendedName>
</protein>
<evidence type="ECO:0000313" key="2">
    <source>
        <dbReference type="EMBL" id="NOU75780.1"/>
    </source>
</evidence>
<dbReference type="EMBL" id="WHOA01000233">
    <property type="protein sequence ID" value="NOU75780.1"/>
    <property type="molecule type" value="Genomic_DNA"/>
</dbReference>
<dbReference type="Proteomes" id="UP000616779">
    <property type="component" value="Unassembled WGS sequence"/>
</dbReference>